<dbReference type="Proteomes" id="UP000612361">
    <property type="component" value="Unassembled WGS sequence"/>
</dbReference>
<comment type="caution">
    <text evidence="2">The sequence shown here is derived from an EMBL/GenBank/DDBJ whole genome shotgun (WGS) entry which is preliminary data.</text>
</comment>
<protein>
    <submittedName>
        <fullName evidence="2">DUF4326 domain-containing protein</fullName>
    </submittedName>
</protein>
<evidence type="ECO:0000313" key="3">
    <source>
        <dbReference type="Proteomes" id="UP000612361"/>
    </source>
</evidence>
<reference evidence="2" key="1">
    <citation type="submission" date="2020-08" db="EMBL/GenBank/DDBJ databases">
        <title>Novel species isolated from subtropical streams in China.</title>
        <authorList>
            <person name="Lu H."/>
        </authorList>
    </citation>
    <scope>NUCLEOTIDE SEQUENCE</scope>
    <source>
        <strain evidence="2">CY7W</strain>
    </source>
</reference>
<dbReference type="EMBL" id="JACOGG010000019">
    <property type="protein sequence ID" value="MBC3936745.1"/>
    <property type="molecule type" value="Genomic_DNA"/>
</dbReference>
<name>A0A923I5I9_9BURK</name>
<feature type="domain" description="DUF4326" evidence="1">
    <location>
        <begin position="24"/>
        <end position="105"/>
    </location>
</feature>
<dbReference type="AlphaFoldDB" id="A0A923I5I9"/>
<gene>
    <name evidence="2" type="ORF">H8K47_15360</name>
</gene>
<evidence type="ECO:0000259" key="1">
    <source>
        <dbReference type="Pfam" id="PF14216"/>
    </source>
</evidence>
<organism evidence="2 3">
    <name type="scientific">Undibacterium rugosum</name>
    <dbReference type="NCBI Taxonomy" id="2762291"/>
    <lineage>
        <taxon>Bacteria</taxon>
        <taxon>Pseudomonadati</taxon>
        <taxon>Pseudomonadota</taxon>
        <taxon>Betaproteobacteria</taxon>
        <taxon>Burkholderiales</taxon>
        <taxon>Oxalobacteraceae</taxon>
        <taxon>Undibacterium</taxon>
    </lineage>
</organism>
<dbReference type="Pfam" id="PF14216">
    <property type="entry name" value="DUF4326"/>
    <property type="match status" value="1"/>
</dbReference>
<accession>A0A923I5I9</accession>
<proteinExistence type="predicted"/>
<dbReference type="InterPro" id="IPR025475">
    <property type="entry name" value="DUF4326"/>
</dbReference>
<keyword evidence="3" id="KW-1185">Reference proteome</keyword>
<evidence type="ECO:0000313" key="2">
    <source>
        <dbReference type="EMBL" id="MBC3936745.1"/>
    </source>
</evidence>
<sequence length="120" mass="13367">MVHAANLLKVPLRLVPVQITKVRNKDRDEEFDIYIGRGTPWGNPFPIGKGGTGDDRATVIEKYRQHFKENVLTDPKMVNAILGLKGTRLGCHCSPLPCHGDIIAEFLNTYEHGNSNEDGE</sequence>